<dbReference type="RefSeq" id="WP_087048069.1">
    <property type="nucleotide sequence ID" value="NZ_FCOB02000023.1"/>
</dbReference>
<keyword evidence="5 12" id="KW-0067">ATP-binding</keyword>
<dbReference type="GO" id="GO:0005524">
    <property type="term" value="F:ATP binding"/>
    <property type="evidence" value="ECO:0007669"/>
    <property type="project" value="UniProtKB-UniRule"/>
</dbReference>
<dbReference type="GO" id="GO:0003677">
    <property type="term" value="F:DNA binding"/>
    <property type="evidence" value="ECO:0007669"/>
    <property type="project" value="UniProtKB-KW"/>
</dbReference>
<accession>A0A158CVZ1</accession>
<evidence type="ECO:0000313" key="16">
    <source>
        <dbReference type="Proteomes" id="UP000054978"/>
    </source>
</evidence>
<dbReference type="Pfam" id="PF13361">
    <property type="entry name" value="UvrD_C"/>
    <property type="match status" value="2"/>
</dbReference>
<protein>
    <recommendedName>
        <fullName evidence="9">DNA 3'-5' helicase</fullName>
        <ecNumber evidence="9">5.6.2.4</ecNumber>
    </recommendedName>
    <alternativeName>
        <fullName evidence="10">DNA 3'-5' helicase II</fullName>
    </alternativeName>
</protein>
<dbReference type="Pfam" id="PF00580">
    <property type="entry name" value="UvrD-helicase"/>
    <property type="match status" value="1"/>
</dbReference>
<evidence type="ECO:0000256" key="9">
    <source>
        <dbReference type="ARBA" id="ARBA00034808"/>
    </source>
</evidence>
<dbReference type="InterPro" id="IPR013986">
    <property type="entry name" value="DExx_box_DNA_helicase_dom_sf"/>
</dbReference>
<dbReference type="InterPro" id="IPR014017">
    <property type="entry name" value="DNA_helicase_UvrD-like_C"/>
</dbReference>
<keyword evidence="4 12" id="KW-0347">Helicase</keyword>
<dbReference type="Gene3D" id="3.40.50.300">
    <property type="entry name" value="P-loop containing nucleotide triphosphate hydrolases"/>
    <property type="match status" value="2"/>
</dbReference>
<comment type="similarity">
    <text evidence="1">Belongs to the helicase family. UvrD subfamily.</text>
</comment>
<dbReference type="GO" id="GO:0043138">
    <property type="term" value="F:3'-5' DNA helicase activity"/>
    <property type="evidence" value="ECO:0007669"/>
    <property type="project" value="UniProtKB-EC"/>
</dbReference>
<evidence type="ECO:0000256" key="10">
    <source>
        <dbReference type="ARBA" id="ARBA00034923"/>
    </source>
</evidence>
<dbReference type="EC" id="5.6.2.4" evidence="9"/>
<dbReference type="InterPro" id="IPR000212">
    <property type="entry name" value="DNA_helicase_UvrD/REP"/>
</dbReference>
<dbReference type="Gene3D" id="1.10.10.160">
    <property type="match status" value="1"/>
</dbReference>
<keyword evidence="7" id="KW-0413">Isomerase</keyword>
<dbReference type="CDD" id="cd17932">
    <property type="entry name" value="DEXQc_UvrD"/>
    <property type="match status" value="1"/>
</dbReference>
<feature type="domain" description="UvrD-like helicase ATP-binding" evidence="13">
    <location>
        <begin position="5"/>
        <end position="286"/>
    </location>
</feature>
<evidence type="ECO:0000256" key="6">
    <source>
        <dbReference type="ARBA" id="ARBA00023125"/>
    </source>
</evidence>
<evidence type="ECO:0000259" key="14">
    <source>
        <dbReference type="PROSITE" id="PS51217"/>
    </source>
</evidence>
<sequence>MDYLKKLNASQLTAAQWDSGPLLVLAGPGSGKTATLTARVARLVEQSQDDSFRILCLTFTRKAAAEMRERLLTLVPNAKDRVLLTTFHSFATDILRQHGSHFGLSPDFEILDESERVGLLRSVLAERSDELTKFVSADKALTAIDFLLRNVTPDAQVPSLLKDTEAGQQLQTLFVRYKELLKQQNCLDYGSILYFCEELLRERPRISKQLRTVYRFVCVDEFQDTNAAQYRVLRVLVPDRDANVFIVGDDDQTIYQWNGASPARVKELEQHYNLTTIQLPENYRCPPEVVALANALIVHNGERSPDKKPLLSMKVGSGTNPIQLLSFEDDQKEAEGIAECVAARLKNGARPADIVVLARATKLLERVQRALEALSVPSHIQRRKSQFESAPMRFVMSALKLALVRSDDDLASMVTKALSDCVEQDSSEEDLAGFSAALNGDQLEALGALVADSPAVAKELQDAVSVLVQGRYAEFIQETLAYFDAVESAGRDGVDEQYAEYTTERNVWQNIIREIGGEDEAYSLSLGQFLQELALANKTPEAPSNSVRCLTIHSSKGLEFLHVYLVGMSEDQLPSFQSKKSGDDSREMQEERRNCFVAITRTIETLTMSYGERYNGWRKAPSRFLFEMGVLASGGEV</sequence>
<dbReference type="PANTHER" id="PTHR11070:SF2">
    <property type="entry name" value="ATP-DEPENDENT DNA HELICASE SRS2"/>
    <property type="match status" value="1"/>
</dbReference>
<evidence type="ECO:0000256" key="3">
    <source>
        <dbReference type="ARBA" id="ARBA00022801"/>
    </source>
</evidence>
<reference evidence="15" key="1">
    <citation type="submission" date="2016-01" db="EMBL/GenBank/DDBJ databases">
        <authorList>
            <person name="Peeters C."/>
        </authorList>
    </citation>
    <scope>NUCLEOTIDE SEQUENCE [LARGE SCALE GENOMIC DNA]</scope>
    <source>
        <strain evidence="15">LMG 29326</strain>
    </source>
</reference>
<keyword evidence="16" id="KW-1185">Reference proteome</keyword>
<evidence type="ECO:0000256" key="2">
    <source>
        <dbReference type="ARBA" id="ARBA00022741"/>
    </source>
</evidence>
<dbReference type="OrthoDB" id="1100019at2"/>
<dbReference type="Proteomes" id="UP000054978">
    <property type="component" value="Unassembled WGS sequence"/>
</dbReference>
<dbReference type="AlphaFoldDB" id="A0A158CVZ1"/>
<dbReference type="GO" id="GO:0000725">
    <property type="term" value="P:recombinational repair"/>
    <property type="evidence" value="ECO:0007669"/>
    <property type="project" value="TreeGrafter"/>
</dbReference>
<evidence type="ECO:0000256" key="8">
    <source>
        <dbReference type="ARBA" id="ARBA00034617"/>
    </source>
</evidence>
<evidence type="ECO:0000313" key="15">
    <source>
        <dbReference type="EMBL" id="SAK86086.1"/>
    </source>
</evidence>
<feature type="domain" description="UvrD-like helicase C-terminal" evidence="14">
    <location>
        <begin position="287"/>
        <end position="557"/>
    </location>
</feature>
<proteinExistence type="inferred from homology"/>
<gene>
    <name evidence="15" type="ORF">AWB83_04703</name>
</gene>
<evidence type="ECO:0000256" key="5">
    <source>
        <dbReference type="ARBA" id="ARBA00022840"/>
    </source>
</evidence>
<dbReference type="InterPro" id="IPR014016">
    <property type="entry name" value="UvrD-like_ATP-bd"/>
</dbReference>
<keyword evidence="3 12" id="KW-0378">Hydrolase</keyword>
<organism evidence="15 16">
    <name type="scientific">Caballeronia ptereochthonis</name>
    <dbReference type="NCBI Taxonomy" id="1777144"/>
    <lineage>
        <taxon>Bacteria</taxon>
        <taxon>Pseudomonadati</taxon>
        <taxon>Pseudomonadota</taxon>
        <taxon>Betaproteobacteria</taxon>
        <taxon>Burkholderiales</taxon>
        <taxon>Burkholderiaceae</taxon>
        <taxon>Caballeronia</taxon>
    </lineage>
</organism>
<dbReference type="PROSITE" id="PS51198">
    <property type="entry name" value="UVRD_HELICASE_ATP_BIND"/>
    <property type="match status" value="1"/>
</dbReference>
<keyword evidence="6" id="KW-0238">DNA-binding</keyword>
<dbReference type="PANTHER" id="PTHR11070">
    <property type="entry name" value="UVRD / RECB / PCRA DNA HELICASE FAMILY MEMBER"/>
    <property type="match status" value="1"/>
</dbReference>
<evidence type="ECO:0000256" key="4">
    <source>
        <dbReference type="ARBA" id="ARBA00022806"/>
    </source>
</evidence>
<dbReference type="Gene3D" id="1.10.486.10">
    <property type="entry name" value="PCRA, domain 4"/>
    <property type="match status" value="1"/>
</dbReference>
<evidence type="ECO:0000256" key="1">
    <source>
        <dbReference type="ARBA" id="ARBA00009922"/>
    </source>
</evidence>
<dbReference type="STRING" id="1777144.AWB83_04703"/>
<dbReference type="SUPFAM" id="SSF52540">
    <property type="entry name" value="P-loop containing nucleoside triphosphate hydrolases"/>
    <property type="match status" value="1"/>
</dbReference>
<evidence type="ECO:0000256" key="7">
    <source>
        <dbReference type="ARBA" id="ARBA00023235"/>
    </source>
</evidence>
<keyword evidence="2 12" id="KW-0547">Nucleotide-binding</keyword>
<comment type="catalytic activity">
    <reaction evidence="8">
        <text>Couples ATP hydrolysis with the unwinding of duplex DNA by translocating in the 3'-5' direction.</text>
        <dbReference type="EC" id="5.6.2.4"/>
    </reaction>
</comment>
<dbReference type="PROSITE" id="PS51217">
    <property type="entry name" value="UVRD_HELICASE_CTER"/>
    <property type="match status" value="1"/>
</dbReference>
<comment type="caution">
    <text evidence="15">The sequence shown here is derived from an EMBL/GenBank/DDBJ whole genome shotgun (WGS) entry which is preliminary data.</text>
</comment>
<name>A0A158CVZ1_9BURK</name>
<dbReference type="GO" id="GO:0016887">
    <property type="term" value="F:ATP hydrolysis activity"/>
    <property type="evidence" value="ECO:0007669"/>
    <property type="project" value="RHEA"/>
</dbReference>
<evidence type="ECO:0000259" key="13">
    <source>
        <dbReference type="PROSITE" id="PS51198"/>
    </source>
</evidence>
<dbReference type="EMBL" id="FCOB02000023">
    <property type="protein sequence ID" value="SAK86086.1"/>
    <property type="molecule type" value="Genomic_DNA"/>
</dbReference>
<evidence type="ECO:0000256" key="12">
    <source>
        <dbReference type="PROSITE-ProRule" id="PRU00560"/>
    </source>
</evidence>
<comment type="catalytic activity">
    <reaction evidence="11">
        <text>ATP + H2O = ADP + phosphate + H(+)</text>
        <dbReference type="Rhea" id="RHEA:13065"/>
        <dbReference type="ChEBI" id="CHEBI:15377"/>
        <dbReference type="ChEBI" id="CHEBI:15378"/>
        <dbReference type="ChEBI" id="CHEBI:30616"/>
        <dbReference type="ChEBI" id="CHEBI:43474"/>
        <dbReference type="ChEBI" id="CHEBI:456216"/>
        <dbReference type="EC" id="5.6.2.4"/>
    </reaction>
</comment>
<dbReference type="InterPro" id="IPR027417">
    <property type="entry name" value="P-loop_NTPase"/>
</dbReference>
<feature type="binding site" evidence="12">
    <location>
        <begin position="26"/>
        <end position="33"/>
    </location>
    <ligand>
        <name>ATP</name>
        <dbReference type="ChEBI" id="CHEBI:30616"/>
    </ligand>
</feature>
<evidence type="ECO:0000256" key="11">
    <source>
        <dbReference type="ARBA" id="ARBA00048988"/>
    </source>
</evidence>